<dbReference type="GO" id="GO:0009507">
    <property type="term" value="C:chloroplast"/>
    <property type="evidence" value="ECO:0007669"/>
    <property type="project" value="UniProtKB-SubCell"/>
</dbReference>
<proteinExistence type="inferred from homology"/>
<gene>
    <name evidence="6 7" type="primary">rpl31</name>
</gene>
<keyword evidence="4 6" id="KW-0689">Ribosomal protein</keyword>
<dbReference type="InterPro" id="IPR034704">
    <property type="entry name" value="Ribosomal_bL28/bL31-like_sf"/>
</dbReference>
<dbReference type="NCBIfam" id="TIGR00105">
    <property type="entry name" value="L31"/>
    <property type="match status" value="1"/>
</dbReference>
<sequence>MVCEKQEKHLNTQNAKLNKSKYSKMVKKHIQPKWYPQSKVYCDGQHIMTVGSTKPELHVDIWSGNHPFFTGSQRIIDTEGRVERFMRKYNLDNTNN</sequence>
<dbReference type="SUPFAM" id="SSF143800">
    <property type="entry name" value="L28p-like"/>
    <property type="match status" value="1"/>
</dbReference>
<dbReference type="GO" id="GO:0006412">
    <property type="term" value="P:translation"/>
    <property type="evidence" value="ECO:0007669"/>
    <property type="project" value="UniProtKB-UniRule"/>
</dbReference>
<dbReference type="PANTHER" id="PTHR33280">
    <property type="entry name" value="50S RIBOSOMAL PROTEIN L31, CHLOROPLASTIC"/>
    <property type="match status" value="1"/>
</dbReference>
<comment type="similarity">
    <text evidence="1 6">Belongs to the bacterial ribosomal protein bL31 family. Type A subfamily.</text>
</comment>
<reference evidence="7" key="1">
    <citation type="journal article" date="2020" name="Mar. Biotechnol.">
        <title>In Silico Analysis of ACE Inhibitory Peptides from Chloroplast Proteins of Red Alga Grateloupia asiatica.</title>
        <authorList>
            <person name="Sumikawa K."/>
            <person name="Takei K."/>
            <person name="Kumagai Y."/>
            <person name="Shimizu T."/>
            <person name="Yasui H."/>
            <person name="Kishimura H."/>
        </authorList>
    </citation>
    <scope>NUCLEOTIDE SEQUENCE</scope>
</reference>
<dbReference type="EMBL" id="AP018129">
    <property type="protein sequence ID" value="BCB15012.2"/>
    <property type="molecule type" value="Genomic_DNA"/>
</dbReference>
<comment type="function">
    <text evidence="6">Binds the 23S rRNA.</text>
</comment>
<evidence type="ECO:0000256" key="6">
    <source>
        <dbReference type="HAMAP-Rule" id="MF_00501"/>
    </source>
</evidence>
<dbReference type="Pfam" id="PF01197">
    <property type="entry name" value="Ribosomal_L31"/>
    <property type="match status" value="1"/>
</dbReference>
<dbReference type="PROSITE" id="PS01143">
    <property type="entry name" value="RIBOSOMAL_L31"/>
    <property type="match status" value="1"/>
</dbReference>
<name>A0A6F8UPJ3_9FLOR</name>
<dbReference type="NCBIfam" id="NF001809">
    <property type="entry name" value="PRK00528.1"/>
    <property type="match status" value="1"/>
</dbReference>
<dbReference type="AlphaFoldDB" id="A0A6F8UPJ3"/>
<evidence type="ECO:0000256" key="3">
    <source>
        <dbReference type="ARBA" id="ARBA00022884"/>
    </source>
</evidence>
<dbReference type="GO" id="GO:0019843">
    <property type="term" value="F:rRNA binding"/>
    <property type="evidence" value="ECO:0007669"/>
    <property type="project" value="UniProtKB-KW"/>
</dbReference>
<dbReference type="InterPro" id="IPR002150">
    <property type="entry name" value="Ribosomal_bL31"/>
</dbReference>
<dbReference type="GO" id="GO:0005840">
    <property type="term" value="C:ribosome"/>
    <property type="evidence" value="ECO:0007669"/>
    <property type="project" value="UniProtKB-KW"/>
</dbReference>
<evidence type="ECO:0000256" key="2">
    <source>
        <dbReference type="ARBA" id="ARBA00022730"/>
    </source>
</evidence>
<dbReference type="InterPro" id="IPR042105">
    <property type="entry name" value="Ribosomal_bL31_sf"/>
</dbReference>
<evidence type="ECO:0000256" key="5">
    <source>
        <dbReference type="ARBA" id="ARBA00023274"/>
    </source>
</evidence>
<dbReference type="GO" id="GO:1990904">
    <property type="term" value="C:ribonucleoprotein complex"/>
    <property type="evidence" value="ECO:0007669"/>
    <property type="project" value="UniProtKB-KW"/>
</dbReference>
<keyword evidence="7" id="KW-0150">Chloroplast</keyword>
<keyword evidence="3 6" id="KW-0694">RNA-binding</keyword>
<dbReference type="Gene3D" id="4.10.830.30">
    <property type="entry name" value="Ribosomal protein L31"/>
    <property type="match status" value="1"/>
</dbReference>
<evidence type="ECO:0000256" key="1">
    <source>
        <dbReference type="ARBA" id="ARBA00009296"/>
    </source>
</evidence>
<keyword evidence="5 6" id="KW-0687">Ribonucleoprotein</keyword>
<dbReference type="PRINTS" id="PR01249">
    <property type="entry name" value="RIBOSOMALL31"/>
</dbReference>
<dbReference type="HAMAP" id="MF_00501">
    <property type="entry name" value="Ribosomal_bL31_1"/>
    <property type="match status" value="1"/>
</dbReference>
<evidence type="ECO:0000256" key="4">
    <source>
        <dbReference type="ARBA" id="ARBA00022980"/>
    </source>
</evidence>
<dbReference type="InterPro" id="IPR027491">
    <property type="entry name" value="Ribosomal_bL31_A"/>
</dbReference>
<keyword evidence="2 6" id="KW-0699">rRNA-binding</keyword>
<comment type="subcellular location">
    <subcellularLocation>
        <location evidence="6">Plastid</location>
        <location evidence="6">Chloroplast</location>
    </subcellularLocation>
</comment>
<dbReference type="GO" id="GO:0003735">
    <property type="term" value="F:structural constituent of ribosome"/>
    <property type="evidence" value="ECO:0007669"/>
    <property type="project" value="InterPro"/>
</dbReference>
<comment type="caution">
    <text evidence="6">Lacks conserved residue(s) required for the propagation of feature annotation.</text>
</comment>
<protein>
    <recommendedName>
        <fullName evidence="6">Large ribosomal subunit protein bL31c</fullName>
    </recommendedName>
</protein>
<geneLocation type="chloroplast" evidence="7"/>
<dbReference type="PANTHER" id="PTHR33280:SF1">
    <property type="entry name" value="LARGE RIBOSOMAL SUBUNIT PROTEIN BL31C"/>
    <property type="match status" value="1"/>
</dbReference>
<keyword evidence="7" id="KW-0934">Plastid</keyword>
<accession>A0A6F8UPJ3</accession>
<evidence type="ECO:0000313" key="7">
    <source>
        <dbReference type="EMBL" id="BCB15012.2"/>
    </source>
</evidence>
<comment type="subunit">
    <text evidence="6">Part of the 50S ribosomal subunit.</text>
</comment>
<organism evidence="7">
    <name type="scientific">Grateloupia asiatica</name>
    <dbReference type="NCBI Taxonomy" id="151735"/>
    <lineage>
        <taxon>Eukaryota</taxon>
        <taxon>Rhodophyta</taxon>
        <taxon>Florideophyceae</taxon>
        <taxon>Rhodymeniophycidae</taxon>
        <taxon>Halymeniales</taxon>
        <taxon>Halymeniaceae</taxon>
        <taxon>Grateloupia</taxon>
    </lineage>
</organism>